<protein>
    <submittedName>
        <fullName evidence="3">Uncharacterized protein</fullName>
    </submittedName>
</protein>
<dbReference type="EMBL" id="JAGSPA010000004">
    <property type="protein sequence ID" value="MBV7257698.1"/>
    <property type="molecule type" value="Genomic_DNA"/>
</dbReference>
<feature type="coiled-coil region" evidence="1">
    <location>
        <begin position="66"/>
        <end position="98"/>
    </location>
</feature>
<evidence type="ECO:0000256" key="2">
    <source>
        <dbReference type="SAM" id="SignalP"/>
    </source>
</evidence>
<dbReference type="Proteomes" id="UP000722336">
    <property type="component" value="Unassembled WGS sequence"/>
</dbReference>
<feature type="signal peptide" evidence="2">
    <location>
        <begin position="1"/>
        <end position="25"/>
    </location>
</feature>
<dbReference type="RefSeq" id="WP_218446532.1">
    <property type="nucleotide sequence ID" value="NZ_JAGSPA010000004.1"/>
</dbReference>
<keyword evidence="2" id="KW-0732">Signal</keyword>
<feature type="chain" id="PRO_5045798838" evidence="2">
    <location>
        <begin position="26"/>
        <end position="201"/>
    </location>
</feature>
<name>A0ABS6SH02_9SPHN</name>
<evidence type="ECO:0000256" key="1">
    <source>
        <dbReference type="SAM" id="Coils"/>
    </source>
</evidence>
<reference evidence="3 4" key="1">
    <citation type="submission" date="2021-04" db="EMBL/GenBank/DDBJ databases">
        <authorList>
            <person name="Pira H."/>
            <person name="Risdian C."/>
            <person name="Wink J."/>
        </authorList>
    </citation>
    <scope>NUCLEOTIDE SEQUENCE [LARGE SCALE GENOMIC DNA]</scope>
    <source>
        <strain evidence="3 4">WHA3</strain>
    </source>
</reference>
<sequence length="201" mass="21071">MSRSPRRPLIAGLSVLIATGFTASAAAEINEAEFISCAAKVDQEERLACYDGMATRLNTEAQQIVADRAAKEKRLAEARAAEAAKLAAEQAAAEAARQAALAAAEAQAVEAAFGAEDLKAGDGRVARGIDDISSTLAQMIPGNSFVGSTFVLANGQAWRQKGGRPFKAKPGAEITVKRAALSGYELRVSGRKRAVRVDRVN</sequence>
<keyword evidence="4" id="KW-1185">Reference proteome</keyword>
<proteinExistence type="predicted"/>
<evidence type="ECO:0000313" key="3">
    <source>
        <dbReference type="EMBL" id="MBV7257698.1"/>
    </source>
</evidence>
<gene>
    <name evidence="3" type="ORF">KCG44_12970</name>
</gene>
<accession>A0ABS6SH02</accession>
<comment type="caution">
    <text evidence="3">The sequence shown here is derived from an EMBL/GenBank/DDBJ whole genome shotgun (WGS) entry which is preliminary data.</text>
</comment>
<organism evidence="3 4">
    <name type="scientific">Pacificimonas pallii</name>
    <dbReference type="NCBI Taxonomy" id="2827236"/>
    <lineage>
        <taxon>Bacteria</taxon>
        <taxon>Pseudomonadati</taxon>
        <taxon>Pseudomonadota</taxon>
        <taxon>Alphaproteobacteria</taxon>
        <taxon>Sphingomonadales</taxon>
        <taxon>Sphingosinicellaceae</taxon>
        <taxon>Pacificimonas</taxon>
    </lineage>
</organism>
<evidence type="ECO:0000313" key="4">
    <source>
        <dbReference type="Proteomes" id="UP000722336"/>
    </source>
</evidence>
<keyword evidence="1" id="KW-0175">Coiled coil</keyword>